<evidence type="ECO:0000259" key="2">
    <source>
        <dbReference type="PROSITE" id="PS50206"/>
    </source>
</evidence>
<dbReference type="PANTHER" id="PTHR43268:SF3">
    <property type="entry name" value="RHODANESE-LIKE DOMAIN-CONTAINING PROTEIN 7-RELATED"/>
    <property type="match status" value="1"/>
</dbReference>
<dbReference type="InterPro" id="IPR036873">
    <property type="entry name" value="Rhodanese-like_dom_sf"/>
</dbReference>
<dbReference type="PROSITE" id="PS50206">
    <property type="entry name" value="RHODANESE_3"/>
    <property type="match status" value="1"/>
</dbReference>
<comment type="similarity">
    <text evidence="1">Belongs to the TrhO family.</text>
</comment>
<dbReference type="SUPFAM" id="SSF52821">
    <property type="entry name" value="Rhodanese/Cell cycle control phosphatase"/>
    <property type="match status" value="1"/>
</dbReference>
<evidence type="ECO:0000256" key="1">
    <source>
        <dbReference type="HAMAP-Rule" id="MF_00469"/>
    </source>
</evidence>
<keyword evidence="1" id="KW-0560">Oxidoreductase</keyword>
<dbReference type="Gene3D" id="3.30.70.100">
    <property type="match status" value="1"/>
</dbReference>
<dbReference type="InterPro" id="IPR020936">
    <property type="entry name" value="TrhO"/>
</dbReference>
<keyword evidence="1" id="KW-0819">tRNA processing</keyword>
<gene>
    <name evidence="1" type="primary">trhO</name>
    <name evidence="3" type="ORF">C0Z18_15790</name>
</gene>
<comment type="catalytic activity">
    <reaction evidence="1">
        <text>uridine(34) in tRNA + AH2 + O2 = 5-hydroxyuridine(34) in tRNA + A + H2O</text>
        <dbReference type="Rhea" id="RHEA:64224"/>
        <dbReference type="Rhea" id="RHEA-COMP:11727"/>
        <dbReference type="Rhea" id="RHEA-COMP:13381"/>
        <dbReference type="ChEBI" id="CHEBI:13193"/>
        <dbReference type="ChEBI" id="CHEBI:15377"/>
        <dbReference type="ChEBI" id="CHEBI:15379"/>
        <dbReference type="ChEBI" id="CHEBI:17499"/>
        <dbReference type="ChEBI" id="CHEBI:65315"/>
        <dbReference type="ChEBI" id="CHEBI:136877"/>
    </reaction>
</comment>
<dbReference type="EC" id="1.14.-.-" evidence="1"/>
<dbReference type="Proteomes" id="UP000235616">
    <property type="component" value="Unassembled WGS sequence"/>
</dbReference>
<dbReference type="Pfam" id="PF17773">
    <property type="entry name" value="UPF0176_N"/>
    <property type="match status" value="1"/>
</dbReference>
<keyword evidence="4" id="KW-1185">Reference proteome</keyword>
<sequence length="287" mass="32268">MRIVNLAAYRFVTIDAIDTWRPLLTERCEALGLRGTILLAPEGINLFIAGTPEAAREFVDYLRGDPLFEGKFADLQFKESFSETQPFRRMLVKRKREIITMKKPAIQPELGRAPSVDAPTLKRWLDEGRDDEGRPVVMLDTRNAFEVDVGTFEDAVDYRIAKFSEFPALVESHRGEFDGKTVVSFCTGGIRCEKAAIHMKEAGIEHVYQLEGGILKYFEEVGGAHYRGECFVFDYRTALNPRLEPTETVQCFGCRAVVPPEAQRSPLYSPGKTCPACHPNRDAARAA</sequence>
<dbReference type="EMBL" id="PNYA01000013">
    <property type="protein sequence ID" value="PMS18795.1"/>
    <property type="molecule type" value="Genomic_DNA"/>
</dbReference>
<dbReference type="OrthoDB" id="9778326at2"/>
<evidence type="ECO:0000313" key="3">
    <source>
        <dbReference type="EMBL" id="PMS18795.1"/>
    </source>
</evidence>
<feature type="domain" description="Rhodanese" evidence="2">
    <location>
        <begin position="132"/>
        <end position="226"/>
    </location>
</feature>
<dbReference type="AlphaFoldDB" id="A0A2N7VNW3"/>
<dbReference type="InterPro" id="IPR040503">
    <property type="entry name" value="TRHO_N"/>
</dbReference>
<name>A0A2N7VNW3_9BURK</name>
<proteinExistence type="inferred from homology"/>
<dbReference type="HAMAP" id="MF_00469">
    <property type="entry name" value="TrhO"/>
    <property type="match status" value="1"/>
</dbReference>
<reference evidence="3 4" key="1">
    <citation type="submission" date="2018-01" db="EMBL/GenBank/DDBJ databases">
        <title>Whole genome analyses suggest that Burkholderia sensu lato contains two further novel genera in the rhizoxinica-symbiotica group Mycetohabitans gen. nov., and Trinickia gen. nov.: implications for the evolution of diazotrophy and nodulation in the Burkholderiaceae.</title>
        <authorList>
            <person name="Estrada-de los Santos P."/>
            <person name="Palmer M."/>
            <person name="Chavez-Ramirez B."/>
            <person name="Beukes C."/>
            <person name="Steenkamp E.T."/>
            <person name="Hirsch A.M."/>
            <person name="Manyaka P."/>
            <person name="Maluk M."/>
            <person name="Lafos M."/>
            <person name="Crook M."/>
            <person name="Gross E."/>
            <person name="Simon M.F."/>
            <person name="Bueno dos Reis Junior F."/>
            <person name="Poole P.S."/>
            <person name="Venter S.N."/>
            <person name="James E.K."/>
        </authorList>
    </citation>
    <scope>NUCLEOTIDE SEQUENCE [LARGE SCALE GENOMIC DNA]</scope>
    <source>
        <strain evidence="3 4">GIMN1.004</strain>
    </source>
</reference>
<dbReference type="PANTHER" id="PTHR43268">
    <property type="entry name" value="THIOSULFATE SULFURTRANSFERASE/RHODANESE-LIKE DOMAIN-CONTAINING PROTEIN 2"/>
    <property type="match status" value="1"/>
</dbReference>
<evidence type="ECO:0000313" key="4">
    <source>
        <dbReference type="Proteomes" id="UP000235616"/>
    </source>
</evidence>
<protein>
    <recommendedName>
        <fullName evidence="1">tRNA uridine(34) hydroxylase</fullName>
        <ecNumber evidence="1">1.14.-.-</ecNumber>
    </recommendedName>
    <alternativeName>
        <fullName evidence="1">tRNA hydroxylation protein O</fullName>
    </alternativeName>
</protein>
<dbReference type="GO" id="GO:0016705">
    <property type="term" value="F:oxidoreductase activity, acting on paired donors, with incorporation or reduction of molecular oxygen"/>
    <property type="evidence" value="ECO:0007669"/>
    <property type="project" value="UniProtKB-UniRule"/>
</dbReference>
<keyword evidence="3" id="KW-0808">Transferase</keyword>
<dbReference type="GO" id="GO:0006400">
    <property type="term" value="P:tRNA modification"/>
    <property type="evidence" value="ECO:0007669"/>
    <property type="project" value="UniProtKB-UniRule"/>
</dbReference>
<dbReference type="GO" id="GO:0016740">
    <property type="term" value="F:transferase activity"/>
    <property type="evidence" value="ECO:0007669"/>
    <property type="project" value="UniProtKB-KW"/>
</dbReference>
<comment type="function">
    <text evidence="1">Catalyzes oxygen-dependent 5-hydroxyuridine (ho5U) modification at position 34 in tRNAs.</text>
</comment>
<dbReference type="Gene3D" id="3.40.250.10">
    <property type="entry name" value="Rhodanese-like domain"/>
    <property type="match status" value="1"/>
</dbReference>
<dbReference type="InterPro" id="IPR001763">
    <property type="entry name" value="Rhodanese-like_dom"/>
</dbReference>
<comment type="caution">
    <text evidence="3">The sequence shown here is derived from an EMBL/GenBank/DDBJ whole genome shotgun (WGS) entry which is preliminary data.</text>
</comment>
<organism evidence="3 4">
    <name type="scientific">Trinickia dabaoshanensis</name>
    <dbReference type="NCBI Taxonomy" id="564714"/>
    <lineage>
        <taxon>Bacteria</taxon>
        <taxon>Pseudomonadati</taxon>
        <taxon>Pseudomonadota</taxon>
        <taxon>Betaproteobacteria</taxon>
        <taxon>Burkholderiales</taxon>
        <taxon>Burkholderiaceae</taxon>
        <taxon>Trinickia</taxon>
    </lineage>
</organism>
<accession>A0A2N7VNW3</accession>
<dbReference type="RefSeq" id="WP_102646346.1">
    <property type="nucleotide sequence ID" value="NZ_PNYA01000013.1"/>
</dbReference>
<dbReference type="NCBIfam" id="NF003703">
    <property type="entry name" value="PRK05320.1"/>
    <property type="match status" value="1"/>
</dbReference>
<dbReference type="SMART" id="SM00450">
    <property type="entry name" value="RHOD"/>
    <property type="match status" value="1"/>
</dbReference>
<dbReference type="Pfam" id="PF00581">
    <property type="entry name" value="Rhodanese"/>
    <property type="match status" value="1"/>
</dbReference>